<name>A0A8I1ABW0_THEIN</name>
<evidence type="ECO:0000313" key="2">
    <source>
        <dbReference type="Proteomes" id="UP000633619"/>
    </source>
</evidence>
<protein>
    <submittedName>
        <fullName evidence="1">Uncharacterized protein</fullName>
    </submittedName>
</protein>
<accession>A0A8I1ABW0</accession>
<dbReference type="EMBL" id="JAECVW010000003">
    <property type="protein sequence ID" value="MBH8595076.1"/>
    <property type="molecule type" value="Genomic_DNA"/>
</dbReference>
<gene>
    <name evidence="1" type="ORF">I8U20_06985</name>
</gene>
<dbReference type="AlphaFoldDB" id="A0A8I1ABW0"/>
<sequence length="67" mass="7800">MAFDLHREEAERYDCMECGNSQSVYIMGDRGFCSTPGCLSNDPIQFVYLPHWRKPKTCHADREITLE</sequence>
<dbReference type="RefSeq" id="WP_131470896.1">
    <property type="nucleotide sequence ID" value="NZ_JACEIR010000002.1"/>
</dbReference>
<organism evidence="1 2">
    <name type="scientific">Thermoactinomyces intermedius</name>
    <dbReference type="NCBI Taxonomy" id="2024"/>
    <lineage>
        <taxon>Bacteria</taxon>
        <taxon>Bacillati</taxon>
        <taxon>Bacillota</taxon>
        <taxon>Bacilli</taxon>
        <taxon>Bacillales</taxon>
        <taxon>Thermoactinomycetaceae</taxon>
        <taxon>Thermoactinomyces</taxon>
    </lineage>
</organism>
<evidence type="ECO:0000313" key="1">
    <source>
        <dbReference type="EMBL" id="MBH8595076.1"/>
    </source>
</evidence>
<comment type="caution">
    <text evidence="1">The sequence shown here is derived from an EMBL/GenBank/DDBJ whole genome shotgun (WGS) entry which is preliminary data.</text>
</comment>
<keyword evidence="2" id="KW-1185">Reference proteome</keyword>
<reference evidence="1 2" key="1">
    <citation type="submission" date="2020-12" db="EMBL/GenBank/DDBJ databases">
        <title>WGS of Thermoactinomyces spp.</title>
        <authorList>
            <person name="Cheng K."/>
        </authorList>
    </citation>
    <scope>NUCLEOTIDE SEQUENCE [LARGE SCALE GENOMIC DNA]</scope>
    <source>
        <strain evidence="2">CICC 10671\DSM 43846</strain>
    </source>
</reference>
<proteinExistence type="predicted"/>
<dbReference type="Proteomes" id="UP000633619">
    <property type="component" value="Unassembled WGS sequence"/>
</dbReference>